<feature type="transmembrane region" description="Helical" evidence="15">
    <location>
        <begin position="373"/>
        <end position="396"/>
    </location>
</feature>
<gene>
    <name evidence="17" type="ORF">HUJ06_025913</name>
</gene>
<feature type="domain" description="Protein kinase" evidence="16">
    <location>
        <begin position="445"/>
        <end position="724"/>
    </location>
</feature>
<dbReference type="GO" id="GO:0005509">
    <property type="term" value="F:calcium ion binding"/>
    <property type="evidence" value="ECO:0007669"/>
    <property type="project" value="InterPro"/>
</dbReference>
<dbReference type="SMART" id="SM00220">
    <property type="entry name" value="S_TKc"/>
    <property type="match status" value="1"/>
</dbReference>
<protein>
    <recommendedName>
        <fullName evidence="16">Protein kinase domain-containing protein</fullName>
    </recommendedName>
</protein>
<evidence type="ECO:0000256" key="9">
    <source>
        <dbReference type="ARBA" id="ARBA00022777"/>
    </source>
</evidence>
<keyword evidence="14" id="KW-0325">Glycoprotein</keyword>
<keyword evidence="2" id="KW-0723">Serine/threonine-protein kinase</keyword>
<dbReference type="Pfam" id="PF07714">
    <property type="entry name" value="PK_Tyr_Ser-Thr"/>
    <property type="match status" value="1"/>
</dbReference>
<dbReference type="PANTHER" id="PTHR27005">
    <property type="entry name" value="WALL-ASSOCIATED RECEPTOR KINASE-LIKE 21"/>
    <property type="match status" value="1"/>
</dbReference>
<keyword evidence="8" id="KW-0547">Nucleotide-binding</keyword>
<evidence type="ECO:0000256" key="10">
    <source>
        <dbReference type="ARBA" id="ARBA00022840"/>
    </source>
</evidence>
<keyword evidence="6" id="KW-0732">Signal</keyword>
<dbReference type="GO" id="GO:0005524">
    <property type="term" value="F:ATP binding"/>
    <property type="evidence" value="ECO:0007669"/>
    <property type="project" value="UniProtKB-KW"/>
</dbReference>
<dbReference type="Pfam" id="PF08488">
    <property type="entry name" value="WAK"/>
    <property type="match status" value="1"/>
</dbReference>
<accession>A0A822XZG4</accession>
<evidence type="ECO:0000256" key="6">
    <source>
        <dbReference type="ARBA" id="ARBA00022729"/>
    </source>
</evidence>
<dbReference type="Gene3D" id="2.10.25.10">
    <property type="entry name" value="Laminin"/>
    <property type="match status" value="2"/>
</dbReference>
<dbReference type="InterPro" id="IPR018097">
    <property type="entry name" value="EGF_Ca-bd_CS"/>
</dbReference>
<dbReference type="PROSITE" id="PS00010">
    <property type="entry name" value="ASX_HYDROXYL"/>
    <property type="match status" value="1"/>
</dbReference>
<dbReference type="InterPro" id="IPR025287">
    <property type="entry name" value="WAK_GUB"/>
</dbReference>
<evidence type="ECO:0000256" key="4">
    <source>
        <dbReference type="ARBA" id="ARBA00022679"/>
    </source>
</evidence>
<dbReference type="InterPro" id="IPR000152">
    <property type="entry name" value="EGF-type_Asp/Asn_hydroxyl_site"/>
</dbReference>
<dbReference type="PROSITE" id="PS00108">
    <property type="entry name" value="PROTEIN_KINASE_ST"/>
    <property type="match status" value="1"/>
</dbReference>
<dbReference type="InterPro" id="IPR000719">
    <property type="entry name" value="Prot_kinase_dom"/>
</dbReference>
<keyword evidence="13" id="KW-1015">Disulfide bond</keyword>
<dbReference type="InterPro" id="IPR000742">
    <property type="entry name" value="EGF"/>
</dbReference>
<dbReference type="PANTHER" id="PTHR27005:SF492">
    <property type="entry name" value="LOW QUALITY PROTEIN: WALL-ASSOCIATED RECEPTOR KINASE-LIKE 1"/>
    <property type="match status" value="1"/>
</dbReference>
<dbReference type="InterPro" id="IPR008271">
    <property type="entry name" value="Ser/Thr_kinase_AS"/>
</dbReference>
<dbReference type="InterPro" id="IPR013695">
    <property type="entry name" value="WAK"/>
</dbReference>
<dbReference type="FunFam" id="1.10.510.10:FF:000084">
    <property type="entry name" value="Wall-associated receptor kinase 2"/>
    <property type="match status" value="1"/>
</dbReference>
<organism evidence="17 18">
    <name type="scientific">Nelumbo nucifera</name>
    <name type="common">Sacred lotus</name>
    <dbReference type="NCBI Taxonomy" id="4432"/>
    <lineage>
        <taxon>Eukaryota</taxon>
        <taxon>Viridiplantae</taxon>
        <taxon>Streptophyta</taxon>
        <taxon>Embryophyta</taxon>
        <taxon>Tracheophyta</taxon>
        <taxon>Spermatophyta</taxon>
        <taxon>Magnoliopsida</taxon>
        <taxon>Proteales</taxon>
        <taxon>Nelumbonaceae</taxon>
        <taxon>Nelumbo</taxon>
    </lineage>
</organism>
<dbReference type="PROSITE" id="PS50011">
    <property type="entry name" value="PROTEIN_KINASE_DOM"/>
    <property type="match status" value="1"/>
</dbReference>
<dbReference type="InterPro" id="IPR001245">
    <property type="entry name" value="Ser-Thr/Tyr_kinase_cat_dom"/>
</dbReference>
<proteinExistence type="predicted"/>
<evidence type="ECO:0000256" key="14">
    <source>
        <dbReference type="ARBA" id="ARBA00023180"/>
    </source>
</evidence>
<reference evidence="17 18" key="1">
    <citation type="journal article" date="2020" name="Mol. Biol. Evol.">
        <title>Distinct Expression and Methylation Patterns for Genes with Different Fates following a Single Whole-Genome Duplication in Flowering Plants.</title>
        <authorList>
            <person name="Shi T."/>
            <person name="Rahmani R.S."/>
            <person name="Gugger P.F."/>
            <person name="Wang M."/>
            <person name="Li H."/>
            <person name="Zhang Y."/>
            <person name="Li Z."/>
            <person name="Wang Q."/>
            <person name="Van de Peer Y."/>
            <person name="Marchal K."/>
            <person name="Chen J."/>
        </authorList>
    </citation>
    <scope>NUCLEOTIDE SEQUENCE [LARGE SCALE GENOMIC DNA]</scope>
    <source>
        <tissue evidence="17">Leaf</tissue>
    </source>
</reference>
<evidence type="ECO:0000256" key="1">
    <source>
        <dbReference type="ARBA" id="ARBA00004479"/>
    </source>
</evidence>
<dbReference type="CDD" id="cd00054">
    <property type="entry name" value="EGF_CA"/>
    <property type="match status" value="1"/>
</dbReference>
<dbReference type="SUPFAM" id="SSF56112">
    <property type="entry name" value="Protein kinase-like (PK-like)"/>
    <property type="match status" value="1"/>
</dbReference>
<dbReference type="InterPro" id="IPR011009">
    <property type="entry name" value="Kinase-like_dom_sf"/>
</dbReference>
<dbReference type="EMBL" id="DUZY01000001">
    <property type="protein sequence ID" value="DAD24449.1"/>
    <property type="molecule type" value="Genomic_DNA"/>
</dbReference>
<dbReference type="GO" id="GO:0004674">
    <property type="term" value="F:protein serine/threonine kinase activity"/>
    <property type="evidence" value="ECO:0007669"/>
    <property type="project" value="UniProtKB-KW"/>
</dbReference>
<keyword evidence="4" id="KW-0808">Transferase</keyword>
<evidence type="ECO:0000256" key="2">
    <source>
        <dbReference type="ARBA" id="ARBA00022527"/>
    </source>
</evidence>
<dbReference type="InterPro" id="IPR009030">
    <property type="entry name" value="Growth_fac_rcpt_cys_sf"/>
</dbReference>
<dbReference type="Pfam" id="PF13947">
    <property type="entry name" value="GUB_WAK_bind"/>
    <property type="match status" value="1"/>
</dbReference>
<dbReference type="CDD" id="cd14066">
    <property type="entry name" value="STKc_IRAK"/>
    <property type="match status" value="1"/>
</dbReference>
<keyword evidence="12 15" id="KW-0472">Membrane</keyword>
<evidence type="ECO:0000256" key="3">
    <source>
        <dbReference type="ARBA" id="ARBA00022536"/>
    </source>
</evidence>
<keyword evidence="5 15" id="KW-0812">Transmembrane</keyword>
<keyword evidence="11 15" id="KW-1133">Transmembrane helix</keyword>
<keyword evidence="7" id="KW-0677">Repeat</keyword>
<dbReference type="AlphaFoldDB" id="A0A822XZG4"/>
<keyword evidence="9" id="KW-0418">Kinase</keyword>
<evidence type="ECO:0000256" key="8">
    <source>
        <dbReference type="ARBA" id="ARBA00022741"/>
    </source>
</evidence>
<dbReference type="Gene3D" id="3.30.200.20">
    <property type="entry name" value="Phosphorylase Kinase, domain 1"/>
    <property type="match status" value="1"/>
</dbReference>
<dbReference type="Proteomes" id="UP000607653">
    <property type="component" value="Unassembled WGS sequence"/>
</dbReference>
<evidence type="ECO:0000256" key="12">
    <source>
        <dbReference type="ARBA" id="ARBA00023136"/>
    </source>
</evidence>
<dbReference type="FunFam" id="3.30.200.20:FF:000043">
    <property type="entry name" value="Wall-associated receptor kinase 2"/>
    <property type="match status" value="1"/>
</dbReference>
<sequence length="801" mass="89467">MEGYDGNPYLPSGCQVLDWSTVNKTCYQGDPYLPEGCQAAESTSLETKPGCQNKCGNVSIPYPFGLDGDDPTCFRDEFKLFCNTATDPPQLLMSTEFPVMDISLQGQLITLSTWASIYCYTGDNQSYVYKTSIELPNVYRFSYTRNQFTAVGCNTLGVLSDYNSTKFNLGCISSCPYDTVLTGRPCDGIGCCQTAIPMDLHAFTLEVDKYPKTTNKSNSWKISRCGLAFLSDQMWFTSNASSLWNSRNDVDRLVNIGIKTPVVLDWAIREKNCKEAQRANDYACGKNTNCTDSTNGPGYLCHCLNGYHGNPYLPTGCQDINECEDPKNNPCVSICTNTIGSYNCSCPKNSYGDGKKNGQGCIAKSKTFPAIKVILGIGFGAIFLLIGGSRLHFIIMKRKLLRLKEKFFQQNGGLLLQQRISSHEGGFEFLKIFTAEELEMATNRYNEDCILGRGGQGTVYKGVLPDHRVVAIKKSKVVDDGKIEQFINEIIILSQVNHRNVVKLLGCCLETEIPLLVYEYVSNGTLFDHIQRKNGISLLWEDRLRIAIETAGAFAYLHSAASIPIIHRDIKSTNILLDDNYTAKVSDFGISRLLPTDQDQVTTLVQGTLGYLDPEYFHSGQLTEKSDVYSFGVVLVELLTGEKPVCFERSQEQRNLATYFVSSMKENRLLQIIEDELLDDRVTEQIFAVADLTNSCLNISGEHRPIMKEVAMELEGLKSGDEALKLFQEDLALLNIAQATTNKDNRSKQRLKHIAGAKSYARIRKGIKKSHILRYLLRLIGRKMGHLLIHNLLRKTQNAIC</sequence>
<keyword evidence="3" id="KW-0245">EGF-like domain</keyword>
<evidence type="ECO:0000256" key="15">
    <source>
        <dbReference type="SAM" id="Phobius"/>
    </source>
</evidence>
<dbReference type="SUPFAM" id="SSF57184">
    <property type="entry name" value="Growth factor receptor domain"/>
    <property type="match status" value="1"/>
</dbReference>
<dbReference type="GO" id="GO:0016020">
    <property type="term" value="C:membrane"/>
    <property type="evidence" value="ECO:0007669"/>
    <property type="project" value="UniProtKB-SubCell"/>
</dbReference>
<dbReference type="GO" id="GO:0030247">
    <property type="term" value="F:polysaccharide binding"/>
    <property type="evidence" value="ECO:0007669"/>
    <property type="project" value="InterPro"/>
</dbReference>
<evidence type="ECO:0000256" key="13">
    <source>
        <dbReference type="ARBA" id="ARBA00023157"/>
    </source>
</evidence>
<dbReference type="PROSITE" id="PS01187">
    <property type="entry name" value="EGF_CA"/>
    <property type="match status" value="1"/>
</dbReference>
<dbReference type="InterPro" id="IPR045274">
    <property type="entry name" value="WAK-like"/>
</dbReference>
<evidence type="ECO:0000256" key="7">
    <source>
        <dbReference type="ARBA" id="ARBA00022737"/>
    </source>
</evidence>
<evidence type="ECO:0000259" key="16">
    <source>
        <dbReference type="PROSITE" id="PS50011"/>
    </source>
</evidence>
<dbReference type="Gene3D" id="1.10.510.10">
    <property type="entry name" value="Transferase(Phosphotransferase) domain 1"/>
    <property type="match status" value="1"/>
</dbReference>
<dbReference type="SMART" id="SM00181">
    <property type="entry name" value="EGF"/>
    <property type="match status" value="2"/>
</dbReference>
<keyword evidence="10" id="KW-0067">ATP-binding</keyword>
<name>A0A822XZG4_NELNU</name>
<dbReference type="FunFam" id="2.10.25.10:FF:000628">
    <property type="entry name" value="Wall-associated receptor kinase 2"/>
    <property type="match status" value="1"/>
</dbReference>
<evidence type="ECO:0000256" key="11">
    <source>
        <dbReference type="ARBA" id="ARBA00022989"/>
    </source>
</evidence>
<dbReference type="SMART" id="SM00179">
    <property type="entry name" value="EGF_CA"/>
    <property type="match status" value="1"/>
</dbReference>
<evidence type="ECO:0000313" key="18">
    <source>
        <dbReference type="Proteomes" id="UP000607653"/>
    </source>
</evidence>
<comment type="subcellular location">
    <subcellularLocation>
        <location evidence="1">Membrane</location>
        <topology evidence="1">Single-pass type I membrane protein</topology>
    </subcellularLocation>
</comment>
<evidence type="ECO:0000313" key="17">
    <source>
        <dbReference type="EMBL" id="DAD24449.1"/>
    </source>
</evidence>
<dbReference type="GO" id="GO:0007166">
    <property type="term" value="P:cell surface receptor signaling pathway"/>
    <property type="evidence" value="ECO:0007669"/>
    <property type="project" value="InterPro"/>
</dbReference>
<keyword evidence="18" id="KW-1185">Reference proteome</keyword>
<dbReference type="InterPro" id="IPR001881">
    <property type="entry name" value="EGF-like_Ca-bd_dom"/>
</dbReference>
<comment type="caution">
    <text evidence="17">The sequence shown here is derived from an EMBL/GenBank/DDBJ whole genome shotgun (WGS) entry which is preliminary data.</text>
</comment>
<evidence type="ECO:0000256" key="5">
    <source>
        <dbReference type="ARBA" id="ARBA00022692"/>
    </source>
</evidence>